<evidence type="ECO:0000259" key="8">
    <source>
        <dbReference type="Pfam" id="PF00892"/>
    </source>
</evidence>
<name>A0A8B8NEK8_9MYRT</name>
<proteinExistence type="inferred from homology"/>
<feature type="domain" description="EamA" evidence="8">
    <location>
        <begin position="14"/>
        <end position="152"/>
    </location>
</feature>
<comment type="subcellular location">
    <subcellularLocation>
        <location evidence="1 6">Membrane</location>
        <topology evidence="1 6">Multi-pass membrane protein</topology>
    </subcellularLocation>
</comment>
<evidence type="ECO:0000256" key="1">
    <source>
        <dbReference type="ARBA" id="ARBA00004141"/>
    </source>
</evidence>
<dbReference type="Proteomes" id="UP000827889">
    <property type="component" value="Chromosome 6"/>
</dbReference>
<feature type="transmembrane region" description="Helical" evidence="6">
    <location>
        <begin position="250"/>
        <end position="269"/>
    </location>
</feature>
<keyword evidence="3 6" id="KW-0812">Transmembrane</keyword>
<comment type="similarity">
    <text evidence="2 6">Belongs to the drug/metabolite transporter (DMT) superfamily. Plant drug/metabolite exporter (P-DME) (TC 2.A.7.4) family.</text>
</comment>
<dbReference type="InterPro" id="IPR000620">
    <property type="entry name" value="EamA_dom"/>
</dbReference>
<evidence type="ECO:0000313" key="9">
    <source>
        <dbReference type="Proteomes" id="UP000827889"/>
    </source>
</evidence>
<evidence type="ECO:0000313" key="10">
    <source>
        <dbReference type="RefSeq" id="XP_030520895.1"/>
    </source>
</evidence>
<dbReference type="InterPro" id="IPR037185">
    <property type="entry name" value="EmrE-like"/>
</dbReference>
<feature type="transmembrane region" description="Helical" evidence="6">
    <location>
        <begin position="307"/>
        <end position="325"/>
    </location>
</feature>
<accession>A0A8B8NEK8</accession>
<keyword evidence="5 6" id="KW-0472">Membrane</keyword>
<evidence type="ECO:0000256" key="4">
    <source>
        <dbReference type="ARBA" id="ARBA00022989"/>
    </source>
</evidence>
<dbReference type="InterPro" id="IPR030184">
    <property type="entry name" value="WAT1-related"/>
</dbReference>
<evidence type="ECO:0000256" key="6">
    <source>
        <dbReference type="RuleBase" id="RU363077"/>
    </source>
</evidence>
<keyword evidence="4 6" id="KW-1133">Transmembrane helix</keyword>
<dbReference type="PANTHER" id="PTHR31218">
    <property type="entry name" value="WAT1-RELATED PROTEIN"/>
    <property type="match status" value="1"/>
</dbReference>
<feature type="transmembrane region" description="Helical" evidence="6">
    <location>
        <begin position="78"/>
        <end position="96"/>
    </location>
</feature>
<evidence type="ECO:0000256" key="7">
    <source>
        <dbReference type="SAM" id="MobiDB-lite"/>
    </source>
</evidence>
<dbReference type="GO" id="GO:0022857">
    <property type="term" value="F:transmembrane transporter activity"/>
    <property type="evidence" value="ECO:0007669"/>
    <property type="project" value="InterPro"/>
</dbReference>
<dbReference type="AlphaFoldDB" id="A0A8B8NEK8"/>
<keyword evidence="9" id="KW-1185">Reference proteome</keyword>
<feature type="transmembrane region" description="Helical" evidence="6">
    <location>
        <begin position="184"/>
        <end position="203"/>
    </location>
</feature>
<feature type="transmembrane region" description="Helical" evidence="6">
    <location>
        <begin position="39"/>
        <end position="58"/>
    </location>
</feature>
<feature type="region of interest" description="Disordered" evidence="7">
    <location>
        <begin position="336"/>
        <end position="361"/>
    </location>
</feature>
<evidence type="ECO:0000256" key="5">
    <source>
        <dbReference type="ARBA" id="ARBA00023136"/>
    </source>
</evidence>
<feature type="transmembrane region" description="Helical" evidence="6">
    <location>
        <begin position="102"/>
        <end position="124"/>
    </location>
</feature>
<feature type="transmembrane region" description="Helical" evidence="6">
    <location>
        <begin position="281"/>
        <end position="301"/>
    </location>
</feature>
<evidence type="ECO:0000256" key="2">
    <source>
        <dbReference type="ARBA" id="ARBA00007635"/>
    </source>
</evidence>
<sequence>MEGRARGSLPFVGMIMVVLAQAGNMVVMKMAMSDGINKYTMVFYCNALSSLVLLPCPFIISRRSGSCPPFTFSVLRKIFLLSLVGFTSQMSGYVGIDYSSPVLGTAMMNLIPAFTFILALISRMEKVNWKSSSSQAKLVGTIASILGAFLVTLYKGPPILRSPIPPAAVQPRRLLFLFSRQSNWILGGFLLAAEAFLISLSYIGQAFILKDYPVVLNIMFYVLFFQTIFSGLLSFVTVREPQSWILKVDMGLIAILYSALVAGVFRVTLSTWCLKRTGPVYVSMFQPLGTVFAVGLGFIFLSEKLHIGSLVGAIVIVMGFYSVLWGKSKEEEKTIEGSGVGGSLASSSEEIPLLQDKDRRV</sequence>
<reference evidence="10" key="1">
    <citation type="submission" date="2025-08" db="UniProtKB">
        <authorList>
            <consortium name="RefSeq"/>
        </authorList>
    </citation>
    <scope>IDENTIFICATION</scope>
    <source>
        <tissue evidence="10">Leaf</tissue>
    </source>
</reference>
<feature type="domain" description="EamA" evidence="8">
    <location>
        <begin position="187"/>
        <end position="324"/>
    </location>
</feature>
<dbReference type="Pfam" id="PF00892">
    <property type="entry name" value="EamA"/>
    <property type="match status" value="2"/>
</dbReference>
<dbReference type="GO" id="GO:0016020">
    <property type="term" value="C:membrane"/>
    <property type="evidence" value="ECO:0007669"/>
    <property type="project" value="UniProtKB-SubCell"/>
</dbReference>
<feature type="transmembrane region" description="Helical" evidence="6">
    <location>
        <begin position="215"/>
        <end position="238"/>
    </location>
</feature>
<feature type="transmembrane region" description="Helical" evidence="6">
    <location>
        <begin position="136"/>
        <end position="154"/>
    </location>
</feature>
<dbReference type="RefSeq" id="XP_030520895.1">
    <property type="nucleotide sequence ID" value="XM_030665035.2"/>
</dbReference>
<evidence type="ECO:0000256" key="3">
    <source>
        <dbReference type="ARBA" id="ARBA00022692"/>
    </source>
</evidence>
<organism evidence="9 10">
    <name type="scientific">Rhodamnia argentea</name>
    <dbReference type="NCBI Taxonomy" id="178133"/>
    <lineage>
        <taxon>Eukaryota</taxon>
        <taxon>Viridiplantae</taxon>
        <taxon>Streptophyta</taxon>
        <taxon>Embryophyta</taxon>
        <taxon>Tracheophyta</taxon>
        <taxon>Spermatophyta</taxon>
        <taxon>Magnoliopsida</taxon>
        <taxon>eudicotyledons</taxon>
        <taxon>Gunneridae</taxon>
        <taxon>Pentapetalae</taxon>
        <taxon>rosids</taxon>
        <taxon>malvids</taxon>
        <taxon>Myrtales</taxon>
        <taxon>Myrtaceae</taxon>
        <taxon>Myrtoideae</taxon>
        <taxon>Myrteae</taxon>
        <taxon>Australasian group</taxon>
        <taxon>Rhodamnia</taxon>
    </lineage>
</organism>
<gene>
    <name evidence="10" type="primary">LOC125312424</name>
</gene>
<dbReference type="KEGG" id="rarg:125312424"/>
<feature type="transmembrane region" description="Helical" evidence="6">
    <location>
        <begin position="7"/>
        <end position="27"/>
    </location>
</feature>
<protein>
    <recommendedName>
        <fullName evidence="6">WAT1-related protein</fullName>
    </recommendedName>
</protein>
<dbReference type="SUPFAM" id="SSF103481">
    <property type="entry name" value="Multidrug resistance efflux transporter EmrE"/>
    <property type="match status" value="1"/>
</dbReference>